<accession>A0AAP2DCZ5</accession>
<protein>
    <submittedName>
        <fullName evidence="1">Uncharacterized protein</fullName>
    </submittedName>
</protein>
<dbReference type="Proteomes" id="UP001319180">
    <property type="component" value="Unassembled WGS sequence"/>
</dbReference>
<evidence type="ECO:0000313" key="1">
    <source>
        <dbReference type="EMBL" id="MBT1688871.1"/>
    </source>
</evidence>
<sequence length="108" mass="12475">MKRSTKSKKERTARELVNEHVKSYLEEMFKETTPGFYRSTLITLMLETVLEDLHEETIPKMGEAAVTCLKFIGLIDQIEYSLWAMKGYENIYSLPNMDGDDSTKDVDS</sequence>
<reference evidence="1 2" key="1">
    <citation type="submission" date="2021-05" db="EMBL/GenBank/DDBJ databases">
        <title>A Polyphasic approach of four new species of the genus Ohtaekwangia: Ohtaekwangia histidinii sp. nov., Ohtaekwangia cretensis sp. nov., Ohtaekwangia indiensis sp. nov., Ohtaekwangia reichenbachii sp. nov. from diverse environment.</title>
        <authorList>
            <person name="Octaviana S."/>
        </authorList>
    </citation>
    <scope>NUCLEOTIDE SEQUENCE [LARGE SCALE GENOMIC DNA]</scope>
    <source>
        <strain evidence="1 2">PWU37</strain>
    </source>
</reference>
<gene>
    <name evidence="1" type="ORF">KK078_20045</name>
</gene>
<proteinExistence type="predicted"/>
<comment type="caution">
    <text evidence="1">The sequence shown here is derived from an EMBL/GenBank/DDBJ whole genome shotgun (WGS) entry which is preliminary data.</text>
</comment>
<dbReference type="RefSeq" id="WP_254092098.1">
    <property type="nucleotide sequence ID" value="NZ_JAHESC010000032.1"/>
</dbReference>
<dbReference type="EMBL" id="JAHESC010000032">
    <property type="protein sequence ID" value="MBT1688871.1"/>
    <property type="molecule type" value="Genomic_DNA"/>
</dbReference>
<organism evidence="1 2">
    <name type="scientific">Dawidia soli</name>
    <dbReference type="NCBI Taxonomy" id="2782352"/>
    <lineage>
        <taxon>Bacteria</taxon>
        <taxon>Pseudomonadati</taxon>
        <taxon>Bacteroidota</taxon>
        <taxon>Cytophagia</taxon>
        <taxon>Cytophagales</taxon>
        <taxon>Chryseotaleaceae</taxon>
        <taxon>Dawidia</taxon>
    </lineage>
</organism>
<name>A0AAP2DCZ5_9BACT</name>
<evidence type="ECO:0000313" key="2">
    <source>
        <dbReference type="Proteomes" id="UP001319180"/>
    </source>
</evidence>
<keyword evidence="2" id="KW-1185">Reference proteome</keyword>
<dbReference type="AlphaFoldDB" id="A0AAP2DCZ5"/>